<keyword evidence="3" id="KW-0342">GTP-binding</keyword>
<keyword evidence="7" id="KW-1185">Reference proteome</keyword>
<keyword evidence="2" id="KW-0547">Nucleotide-binding</keyword>
<dbReference type="Proteomes" id="UP000830375">
    <property type="component" value="Unassembled WGS sequence"/>
</dbReference>
<evidence type="ECO:0000313" key="6">
    <source>
        <dbReference type="EMBL" id="KAI2667090.1"/>
    </source>
</evidence>
<dbReference type="Gene3D" id="3.40.50.300">
    <property type="entry name" value="P-loop containing nucleotide triphosphate hydrolases"/>
    <property type="match status" value="1"/>
</dbReference>
<comment type="similarity">
    <text evidence="1">Belongs to the TRAFAC class TrmE-Era-EngA-EngB-Septin-like GTPase superfamily. AIG1/Toc34/Toc159-like paraseptin GTPase family. IAN subfamily.</text>
</comment>
<feature type="region of interest" description="Disordered" evidence="4">
    <location>
        <begin position="176"/>
        <end position="198"/>
    </location>
</feature>
<dbReference type="PANTHER" id="PTHR10903:SF188">
    <property type="entry name" value="GTPASE IMAP FAMILY MEMBER 2-LIKE-RELATED"/>
    <property type="match status" value="1"/>
</dbReference>
<evidence type="ECO:0000256" key="1">
    <source>
        <dbReference type="ARBA" id="ARBA00008535"/>
    </source>
</evidence>
<evidence type="ECO:0000259" key="5">
    <source>
        <dbReference type="Pfam" id="PF04548"/>
    </source>
</evidence>
<comment type="caution">
    <text evidence="6">The sequence shown here is derived from an EMBL/GenBank/DDBJ whole genome shotgun (WGS) entry which is preliminary data.</text>
</comment>
<evidence type="ECO:0000256" key="2">
    <source>
        <dbReference type="ARBA" id="ARBA00022741"/>
    </source>
</evidence>
<accession>A0ABQ8MW95</accession>
<dbReference type="InterPro" id="IPR045058">
    <property type="entry name" value="GIMA/IAN/Toc"/>
</dbReference>
<evidence type="ECO:0000256" key="4">
    <source>
        <dbReference type="SAM" id="MobiDB-lite"/>
    </source>
</evidence>
<evidence type="ECO:0000313" key="7">
    <source>
        <dbReference type="Proteomes" id="UP000830375"/>
    </source>
</evidence>
<feature type="compositionally biased region" description="Low complexity" evidence="4">
    <location>
        <begin position="183"/>
        <end position="195"/>
    </location>
</feature>
<proteinExistence type="inferred from homology"/>
<name>A0ABQ8MW95_LABRO</name>
<protein>
    <submittedName>
        <fullName evidence="6">Immune-associated nucleotide-binding protein 6</fullName>
    </submittedName>
</protein>
<sequence>MLCLTGAHTKTLGEKTLELSSFILAKDSLKFKEHETEVCEGEPQIGEKQVSVQFSSPFLKPVQNEEEILVYIKCLFFPEVHKCIMILFTCGDELEDLDQTIHKYLQNHADLQRLVTECGGKFHSFDNKSKSDNQMRRRHSMFSTLKIQMRLMSFLRGKTRLDWFCWEKPEQKKKNLFESSAGSNSEMKQSSSESSVRMGKEISVIHMPGFLDNLHETHSRELG</sequence>
<feature type="domain" description="AIG1-type G" evidence="5">
    <location>
        <begin position="63"/>
        <end position="139"/>
    </location>
</feature>
<reference evidence="6 7" key="1">
    <citation type="submission" date="2022-01" db="EMBL/GenBank/DDBJ databases">
        <title>A high-quality chromosome-level genome assembly of rohu carp, Labeo rohita.</title>
        <authorList>
            <person name="Arick M.A. II"/>
            <person name="Hsu C.-Y."/>
            <person name="Magbanua Z."/>
            <person name="Pechanova O."/>
            <person name="Grover C."/>
            <person name="Miller E."/>
            <person name="Thrash A."/>
            <person name="Ezzel L."/>
            <person name="Alam S."/>
            <person name="Benzie J."/>
            <person name="Hamilton M."/>
            <person name="Karsi A."/>
            <person name="Lawrence M.L."/>
            <person name="Peterson D.G."/>
        </authorList>
    </citation>
    <scope>NUCLEOTIDE SEQUENCE [LARGE SCALE GENOMIC DNA]</scope>
    <source>
        <strain evidence="7">BAU-BD-2019</strain>
        <tissue evidence="6">Blood</tissue>
    </source>
</reference>
<dbReference type="PANTHER" id="PTHR10903">
    <property type="entry name" value="GTPASE, IMAP FAMILY MEMBER-RELATED"/>
    <property type="match status" value="1"/>
</dbReference>
<evidence type="ECO:0000256" key="3">
    <source>
        <dbReference type="ARBA" id="ARBA00023134"/>
    </source>
</evidence>
<dbReference type="InterPro" id="IPR027417">
    <property type="entry name" value="P-loop_NTPase"/>
</dbReference>
<dbReference type="InterPro" id="IPR006703">
    <property type="entry name" value="G_AIG1"/>
</dbReference>
<dbReference type="Pfam" id="PF04548">
    <property type="entry name" value="AIG1"/>
    <property type="match status" value="1"/>
</dbReference>
<gene>
    <name evidence="6" type="ORF">H4Q32_031055</name>
</gene>
<dbReference type="EMBL" id="JACTAM010000003">
    <property type="protein sequence ID" value="KAI2667090.1"/>
    <property type="molecule type" value="Genomic_DNA"/>
</dbReference>
<organism evidence="6 7">
    <name type="scientific">Labeo rohita</name>
    <name type="common">Indian major carp</name>
    <name type="synonym">Cyprinus rohita</name>
    <dbReference type="NCBI Taxonomy" id="84645"/>
    <lineage>
        <taxon>Eukaryota</taxon>
        <taxon>Metazoa</taxon>
        <taxon>Chordata</taxon>
        <taxon>Craniata</taxon>
        <taxon>Vertebrata</taxon>
        <taxon>Euteleostomi</taxon>
        <taxon>Actinopterygii</taxon>
        <taxon>Neopterygii</taxon>
        <taxon>Teleostei</taxon>
        <taxon>Ostariophysi</taxon>
        <taxon>Cypriniformes</taxon>
        <taxon>Cyprinidae</taxon>
        <taxon>Labeoninae</taxon>
        <taxon>Labeonini</taxon>
        <taxon>Labeo</taxon>
    </lineage>
</organism>